<comment type="subcellular location">
    <subcellularLocation>
        <location evidence="1">Endomembrane system</location>
    </subcellularLocation>
</comment>
<comment type="caution">
    <text evidence="3">The sequence shown here is derived from an EMBL/GenBank/DDBJ whole genome shotgun (WGS) entry which is preliminary data.</text>
</comment>
<dbReference type="GO" id="GO:0012505">
    <property type="term" value="C:endomembrane system"/>
    <property type="evidence" value="ECO:0007669"/>
    <property type="project" value="UniProtKB-SubCell"/>
</dbReference>
<proteinExistence type="predicted"/>
<keyword evidence="2" id="KW-0472">Membrane</keyword>
<sequence length="132" mass="15017">MRGRCLRRKGRRWRISRTPDGFCGHRRWVVFGESIFDREVVASSLVEVAPILRVANEVELQNPRVAYLLLLDGFFSASLLRDSDACIMHVNEKGLSMPSELYEMLAENTGSVTSENIKPAYGVDKEVFLKKL</sequence>
<reference evidence="3 4" key="1">
    <citation type="submission" date="2020-08" db="EMBL/GenBank/DDBJ databases">
        <title>Plant Genome Project.</title>
        <authorList>
            <person name="Zhang R.-G."/>
        </authorList>
    </citation>
    <scope>NUCLEOTIDE SEQUENCE [LARGE SCALE GENOMIC DNA]</scope>
    <source>
        <tissue evidence="3">Rhizome</tissue>
    </source>
</reference>
<protein>
    <submittedName>
        <fullName evidence="3">Uncharacterized protein</fullName>
    </submittedName>
</protein>
<evidence type="ECO:0000313" key="3">
    <source>
        <dbReference type="EMBL" id="KAG6508974.1"/>
    </source>
</evidence>
<keyword evidence="4" id="KW-1185">Reference proteome</keyword>
<evidence type="ECO:0000313" key="4">
    <source>
        <dbReference type="Proteomes" id="UP000734854"/>
    </source>
</evidence>
<name>A0A8J5H3L9_ZINOF</name>
<dbReference type="EMBL" id="JACMSC010000009">
    <property type="protein sequence ID" value="KAG6508974.1"/>
    <property type="molecule type" value="Genomic_DNA"/>
</dbReference>
<evidence type="ECO:0000256" key="1">
    <source>
        <dbReference type="ARBA" id="ARBA00004308"/>
    </source>
</evidence>
<dbReference type="AlphaFoldDB" id="A0A8J5H3L9"/>
<dbReference type="Proteomes" id="UP000734854">
    <property type="component" value="Unassembled WGS sequence"/>
</dbReference>
<accession>A0A8J5H3L9</accession>
<dbReference type="Gene3D" id="1.25.40.270">
    <property type="entry name" value="Vacuolar protein sorting-associated protein vta1"/>
    <property type="match status" value="1"/>
</dbReference>
<dbReference type="InterPro" id="IPR023175">
    <property type="entry name" value="Vta1/CALS_N_sf"/>
</dbReference>
<organism evidence="3 4">
    <name type="scientific">Zingiber officinale</name>
    <name type="common">Ginger</name>
    <name type="synonym">Amomum zingiber</name>
    <dbReference type="NCBI Taxonomy" id="94328"/>
    <lineage>
        <taxon>Eukaryota</taxon>
        <taxon>Viridiplantae</taxon>
        <taxon>Streptophyta</taxon>
        <taxon>Embryophyta</taxon>
        <taxon>Tracheophyta</taxon>
        <taxon>Spermatophyta</taxon>
        <taxon>Magnoliopsida</taxon>
        <taxon>Liliopsida</taxon>
        <taxon>Zingiberales</taxon>
        <taxon>Zingiberaceae</taxon>
        <taxon>Zingiber</taxon>
    </lineage>
</organism>
<gene>
    <name evidence="3" type="ORF">ZIOFF_034357</name>
</gene>
<evidence type="ECO:0000256" key="2">
    <source>
        <dbReference type="ARBA" id="ARBA00023136"/>
    </source>
</evidence>